<reference evidence="2 3" key="1">
    <citation type="submission" date="2019-08" db="EMBL/GenBank/DDBJ databases">
        <title>Draft genome sequence of Ulvibacter marinus type strain NBRC 109484.</title>
        <authorList>
            <person name="Kawano K."/>
            <person name="Ushijima N."/>
            <person name="Kihara M."/>
            <person name="Itoh H."/>
        </authorList>
    </citation>
    <scope>NUCLEOTIDE SEQUENCE [LARGE SCALE GENOMIC DNA]</scope>
    <source>
        <strain evidence="2 3">NBRC 109484</strain>
    </source>
</reference>
<organism evidence="2 3">
    <name type="scientific">Patiriisocius marinus</name>
    <dbReference type="NCBI Taxonomy" id="1397112"/>
    <lineage>
        <taxon>Bacteria</taxon>
        <taxon>Pseudomonadati</taxon>
        <taxon>Bacteroidota</taxon>
        <taxon>Flavobacteriia</taxon>
        <taxon>Flavobacteriales</taxon>
        <taxon>Flavobacteriaceae</taxon>
        <taxon>Patiriisocius</taxon>
    </lineage>
</organism>
<dbReference type="RefSeq" id="WP_151673184.1">
    <property type="nucleotide sequence ID" value="NZ_BKCG01000002.1"/>
</dbReference>
<dbReference type="OrthoDB" id="2376237at2"/>
<feature type="domain" description="DUF3291" evidence="1">
    <location>
        <begin position="3"/>
        <end position="142"/>
    </location>
</feature>
<dbReference type="Pfam" id="PF11695">
    <property type="entry name" value="DUF3291"/>
    <property type="match status" value="1"/>
</dbReference>
<dbReference type="Proteomes" id="UP000326509">
    <property type="component" value="Unassembled WGS sequence"/>
</dbReference>
<dbReference type="SUPFAM" id="SSF54909">
    <property type="entry name" value="Dimeric alpha+beta barrel"/>
    <property type="match status" value="1"/>
</dbReference>
<keyword evidence="3" id="KW-1185">Reference proteome</keyword>
<gene>
    <name evidence="2" type="ORF">ULMA_12190</name>
</gene>
<evidence type="ECO:0000313" key="3">
    <source>
        <dbReference type="Proteomes" id="UP000326509"/>
    </source>
</evidence>
<dbReference type="InterPro" id="IPR011008">
    <property type="entry name" value="Dimeric_a/b-barrel"/>
</dbReference>
<dbReference type="EMBL" id="BKCG01000002">
    <property type="protein sequence ID" value="GER59111.1"/>
    <property type="molecule type" value="Genomic_DNA"/>
</dbReference>
<protein>
    <recommendedName>
        <fullName evidence="1">DUF3291 domain-containing protein</fullName>
    </recommendedName>
</protein>
<sequence>MQLAQLNLADAIADMESPIMAGFINATDRINELAAQSDGYIWSLIDRPEEERENRIEVFSKESVLVNMTVWKNRESLFEFVYSSDHKDIMIRKKEWFQKMPKIHMVLWYVPDGHQPTISEGKERLEYLRLHGETPYAFSFKSKFTLEDTK</sequence>
<comment type="caution">
    <text evidence="2">The sequence shown here is derived from an EMBL/GenBank/DDBJ whole genome shotgun (WGS) entry which is preliminary data.</text>
</comment>
<name>A0A5J4IZW7_9FLAO</name>
<accession>A0A5J4IZW7</accession>
<dbReference type="InterPro" id="IPR021708">
    <property type="entry name" value="DUF3291"/>
</dbReference>
<evidence type="ECO:0000259" key="1">
    <source>
        <dbReference type="Pfam" id="PF11695"/>
    </source>
</evidence>
<dbReference type="AlphaFoldDB" id="A0A5J4IZW7"/>
<proteinExistence type="predicted"/>
<evidence type="ECO:0000313" key="2">
    <source>
        <dbReference type="EMBL" id="GER59111.1"/>
    </source>
</evidence>